<proteinExistence type="predicted"/>
<feature type="chain" id="PRO_5045361441" description="Lipoprotein" evidence="1">
    <location>
        <begin position="23"/>
        <end position="157"/>
    </location>
</feature>
<keyword evidence="3" id="KW-1185">Reference proteome</keyword>
<gene>
    <name evidence="2" type="ORF">H9652_09540</name>
</gene>
<keyword evidence="1" id="KW-0732">Signal</keyword>
<evidence type="ECO:0000256" key="1">
    <source>
        <dbReference type="SAM" id="SignalP"/>
    </source>
</evidence>
<sequence length="157" mass="15343">MTGPARASRRSMPALLAGGAAAAFVLLTGCGVDPVTPDDLLEAQSELTSGVAFVSSSGRSAIDLTVEPGALQVADREDAPSAAPLTVAVTCEGDGDAHVGFDGADLGTVSCGFRPGDTGYVALTTADEVDLGLSHAVTVEAGTGAGVAVSVLVAQEG</sequence>
<evidence type="ECO:0008006" key="4">
    <source>
        <dbReference type="Google" id="ProtNLM"/>
    </source>
</evidence>
<protein>
    <recommendedName>
        <fullName evidence="4">Lipoprotein</fullName>
    </recommendedName>
</protein>
<reference evidence="2 3" key="1">
    <citation type="submission" date="2020-08" db="EMBL/GenBank/DDBJ databases">
        <title>A Genomic Blueprint of the Chicken Gut Microbiome.</title>
        <authorList>
            <person name="Gilroy R."/>
            <person name="Ravi A."/>
            <person name="Getino M."/>
            <person name="Pursley I."/>
            <person name="Horton D.L."/>
            <person name="Alikhan N.-F."/>
            <person name="Baker D."/>
            <person name="Gharbi K."/>
            <person name="Hall N."/>
            <person name="Watson M."/>
            <person name="Adriaenssens E.M."/>
            <person name="Foster-Nyarko E."/>
            <person name="Jarju S."/>
            <person name="Secka A."/>
            <person name="Antonio M."/>
            <person name="Oren A."/>
            <person name="Chaudhuri R."/>
            <person name="La Ragione R.M."/>
            <person name="Hildebrand F."/>
            <person name="Pallen M.J."/>
        </authorList>
    </citation>
    <scope>NUCLEOTIDE SEQUENCE [LARGE SCALE GENOMIC DNA]</scope>
    <source>
        <strain evidence="2 3">Sa4CUA1</strain>
    </source>
</reference>
<accession>A0ABR8RTB8</accession>
<dbReference type="Proteomes" id="UP000641803">
    <property type="component" value="Unassembled WGS sequence"/>
</dbReference>
<evidence type="ECO:0000313" key="3">
    <source>
        <dbReference type="Proteomes" id="UP000641803"/>
    </source>
</evidence>
<feature type="signal peptide" evidence="1">
    <location>
        <begin position="1"/>
        <end position="22"/>
    </location>
</feature>
<dbReference type="PROSITE" id="PS51257">
    <property type="entry name" value="PROKAR_LIPOPROTEIN"/>
    <property type="match status" value="1"/>
</dbReference>
<dbReference type="EMBL" id="JACSQQ010000013">
    <property type="protein sequence ID" value="MBD7950647.1"/>
    <property type="molecule type" value="Genomic_DNA"/>
</dbReference>
<dbReference type="RefSeq" id="WP_191796018.1">
    <property type="nucleotide sequence ID" value="NZ_JACSQQ010000013.1"/>
</dbReference>
<organism evidence="2 3">
    <name type="scientific">Oerskovia rustica</name>
    <dbReference type="NCBI Taxonomy" id="2762237"/>
    <lineage>
        <taxon>Bacteria</taxon>
        <taxon>Bacillati</taxon>
        <taxon>Actinomycetota</taxon>
        <taxon>Actinomycetes</taxon>
        <taxon>Micrococcales</taxon>
        <taxon>Cellulomonadaceae</taxon>
        <taxon>Oerskovia</taxon>
    </lineage>
</organism>
<evidence type="ECO:0000313" key="2">
    <source>
        <dbReference type="EMBL" id="MBD7950647.1"/>
    </source>
</evidence>
<name>A0ABR8RTB8_9CELL</name>
<comment type="caution">
    <text evidence="2">The sequence shown here is derived from an EMBL/GenBank/DDBJ whole genome shotgun (WGS) entry which is preliminary data.</text>
</comment>